<organism evidence="1 2">
    <name type="scientific">Oceanibacterium hippocampi</name>
    <dbReference type="NCBI Taxonomy" id="745714"/>
    <lineage>
        <taxon>Bacteria</taxon>
        <taxon>Pseudomonadati</taxon>
        <taxon>Pseudomonadota</taxon>
        <taxon>Alphaproteobacteria</taxon>
        <taxon>Sneathiellales</taxon>
        <taxon>Sneathiellaceae</taxon>
        <taxon>Oceanibacterium</taxon>
    </lineage>
</organism>
<dbReference type="AlphaFoldDB" id="A0A1Y5U0D0"/>
<dbReference type="InParanoid" id="A0A1Y5U0D0"/>
<name>A0A1Y5U0D0_9PROT</name>
<keyword evidence="2" id="KW-1185">Reference proteome</keyword>
<dbReference type="InterPro" id="IPR046150">
    <property type="entry name" value="DUF6152"/>
</dbReference>
<evidence type="ECO:0000313" key="1">
    <source>
        <dbReference type="EMBL" id="SLN75892.1"/>
    </source>
</evidence>
<dbReference type="Pfam" id="PF19649">
    <property type="entry name" value="DUF6152"/>
    <property type="match status" value="1"/>
</dbReference>
<evidence type="ECO:0000313" key="2">
    <source>
        <dbReference type="Proteomes" id="UP000193200"/>
    </source>
</evidence>
<dbReference type="EMBL" id="FWFR01000004">
    <property type="protein sequence ID" value="SLN75892.1"/>
    <property type="molecule type" value="Genomic_DNA"/>
</dbReference>
<protein>
    <submittedName>
        <fullName evidence="1">Uncharacterized protein</fullName>
    </submittedName>
</protein>
<gene>
    <name evidence="1" type="ORF">OCH7691_03992</name>
</gene>
<dbReference type="Proteomes" id="UP000193200">
    <property type="component" value="Unassembled WGS sequence"/>
</dbReference>
<dbReference type="OrthoDB" id="512581at2"/>
<proteinExistence type="predicted"/>
<dbReference type="RefSeq" id="WP_085885324.1">
    <property type="nucleotide sequence ID" value="NZ_FWFR01000004.1"/>
</dbReference>
<reference evidence="1 2" key="1">
    <citation type="submission" date="2017-03" db="EMBL/GenBank/DDBJ databases">
        <authorList>
            <person name="Afonso C.L."/>
            <person name="Miller P.J."/>
            <person name="Scott M.A."/>
            <person name="Spackman E."/>
            <person name="Goraichik I."/>
            <person name="Dimitrov K.M."/>
            <person name="Suarez D.L."/>
            <person name="Swayne D.E."/>
        </authorList>
    </citation>
    <scope>NUCLEOTIDE SEQUENCE [LARGE SCALE GENOMIC DNA]</scope>
    <source>
        <strain evidence="1 2">CECT 7691</strain>
    </source>
</reference>
<accession>A0A1Y5U0D0</accession>
<sequence length="123" mass="13353">MKQTLIAAAAFLVFLVTLPGTGFGHHGWSWTTGGNIDLTGVIVKASLGMPHGVLQVDAEGEIWEVEVGQPWRNERAGLKDGDLAEGVEVRIIGEPAADPAERRMKAERIYLGGREFILYPGRD</sequence>